<dbReference type="STRING" id="472759.Nhal_1955"/>
<evidence type="ECO:0000256" key="8">
    <source>
        <dbReference type="ARBA" id="ARBA00022801"/>
    </source>
</evidence>
<evidence type="ECO:0000256" key="12">
    <source>
        <dbReference type="ARBA" id="ARBA00023122"/>
    </source>
</evidence>
<keyword evidence="13 14" id="KW-0472">Membrane</keyword>
<evidence type="ECO:0000256" key="16">
    <source>
        <dbReference type="PIRSR" id="PIRSR006404-2"/>
    </source>
</evidence>
<dbReference type="EMBL" id="CP001798">
    <property type="protein sequence ID" value="ADE15063.1"/>
    <property type="molecule type" value="Genomic_DNA"/>
</dbReference>
<dbReference type="OrthoDB" id="8772544at2"/>
<evidence type="ECO:0000256" key="2">
    <source>
        <dbReference type="ARBA" id="ARBA00007931"/>
    </source>
</evidence>
<dbReference type="PANTHER" id="PTHR39188:SF3">
    <property type="entry name" value="STAGE IV SPORULATION PROTEIN FB"/>
    <property type="match status" value="1"/>
</dbReference>
<dbReference type="KEGG" id="nhl:Nhal_1955"/>
<keyword evidence="9 14" id="KW-0862">Zinc</keyword>
<comment type="cofactor">
    <cofactor evidence="14 16">
        <name>Zn(2+)</name>
        <dbReference type="ChEBI" id="CHEBI:29105"/>
    </cofactor>
    <text evidence="14 16">Binds 1 zinc ion per subunit.</text>
</comment>
<dbReference type="PANTHER" id="PTHR39188">
    <property type="entry name" value="MEMBRANE-ASSOCIATED ZINC METALLOPROTEASE M50B"/>
    <property type="match status" value="1"/>
</dbReference>
<evidence type="ECO:0000256" key="15">
    <source>
        <dbReference type="PIRSR" id="PIRSR006404-1"/>
    </source>
</evidence>
<feature type="transmembrane region" description="Helical" evidence="14">
    <location>
        <begin position="207"/>
        <end position="228"/>
    </location>
</feature>
<keyword evidence="7" id="KW-0677">Repeat</keyword>
<dbReference type="HOGENOM" id="CLU_037123_1_2_6"/>
<keyword evidence="4 14" id="KW-0645">Protease</keyword>
<dbReference type="GO" id="GO:0006508">
    <property type="term" value="P:proteolysis"/>
    <property type="evidence" value="ECO:0007669"/>
    <property type="project" value="UniProtKB-KW"/>
</dbReference>
<evidence type="ECO:0000256" key="7">
    <source>
        <dbReference type="ARBA" id="ARBA00022737"/>
    </source>
</evidence>
<dbReference type="InterPro" id="IPR046342">
    <property type="entry name" value="CBS_dom_sf"/>
</dbReference>
<dbReference type="RefSeq" id="WP_013032929.1">
    <property type="nucleotide sequence ID" value="NC_013960.1"/>
</dbReference>
<dbReference type="InterPro" id="IPR008915">
    <property type="entry name" value="Peptidase_M50"/>
</dbReference>
<comment type="similarity">
    <text evidence="2 14">Belongs to the peptidase M50B family.</text>
</comment>
<feature type="transmembrane region" description="Helical" evidence="14">
    <location>
        <begin position="107"/>
        <end position="135"/>
    </location>
</feature>
<dbReference type="Gene3D" id="3.10.580.10">
    <property type="entry name" value="CBS-domain"/>
    <property type="match status" value="2"/>
</dbReference>
<reference evidence="20" key="1">
    <citation type="submission" date="2010-04" db="EMBL/GenBank/DDBJ databases">
        <title>Complete genome sequence of Nitrosococcus halophilus Nc4, a salt-adapted, aerobic obligate ammonia-oxidizing sulfur purple bacterium.</title>
        <authorList>
            <consortium name="US DOE Joint Genome Institute"/>
            <person name="Campbell M.A."/>
            <person name="Malfatti S.A."/>
            <person name="Chain P.S.G."/>
            <person name="Heidelberg J.F."/>
            <person name="Ward B.B."/>
            <person name="Klotz M.G."/>
        </authorList>
    </citation>
    <scope>NUCLEOTIDE SEQUENCE [LARGE SCALE GENOMIC DNA]</scope>
    <source>
        <strain evidence="20">Nc4</strain>
    </source>
</reference>
<evidence type="ECO:0000313" key="20">
    <source>
        <dbReference type="Proteomes" id="UP000001844"/>
    </source>
</evidence>
<feature type="binding site" evidence="16">
    <location>
        <position position="67"/>
    </location>
    <ligand>
        <name>Zn(2+)</name>
        <dbReference type="ChEBI" id="CHEBI:29105"/>
        <note>catalytic</note>
    </ligand>
</feature>
<feature type="transmembrane region" description="Helical" evidence="14">
    <location>
        <begin position="21"/>
        <end position="41"/>
    </location>
</feature>
<proteinExistence type="inferred from homology"/>
<keyword evidence="10 14" id="KW-1133">Transmembrane helix</keyword>
<evidence type="ECO:0000256" key="9">
    <source>
        <dbReference type="ARBA" id="ARBA00022833"/>
    </source>
</evidence>
<keyword evidence="12 17" id="KW-0129">CBS domain</keyword>
<dbReference type="SUPFAM" id="SSF54631">
    <property type="entry name" value="CBS-domain pair"/>
    <property type="match status" value="1"/>
</dbReference>
<dbReference type="InterPro" id="IPR016483">
    <property type="entry name" value="UCP006404_Pept_M50_CBS"/>
</dbReference>
<gene>
    <name evidence="19" type="ordered locus">Nhal_1955</name>
</gene>
<sequence>MPNGIRIGRIAGINIYLDWSLSIIFLLLTFSLAMGVFPRWHPDWSPGVSWGTAVAAATLFLASVFIHELSHALVGRAHGIEIKRITLFIFGGIAQLESEPKAWRAELWMAIAGPITSLLLGLIFLSLAGLTAGPLEVEPENPAELFAALSPLSTLLLWLGPVNIILGLFNLVPGFPLDGGRVLRAIMWGITGSLRQATRWASRAGQAFAWMLIITGFAMILGFQVPFFGTGLVGGLWLAFIGWFLNNAALVSYRQLLVREVLEDVPVSQIMQTDFIKVTPEMEVSAFVDEHLMRTEQRAFPVEENNRLAGMICLSDLRKISREAWTSTTIRDIMTPASEIALTSPEKDAAEALFTLAHRNVNQLPVVEKDKICGLIRREDLLKWLSVYGKQHLEELENKQTFPG</sequence>
<evidence type="ECO:0000256" key="17">
    <source>
        <dbReference type="PROSITE-ProRule" id="PRU00703"/>
    </source>
</evidence>
<dbReference type="GO" id="GO:0046872">
    <property type="term" value="F:metal ion binding"/>
    <property type="evidence" value="ECO:0007669"/>
    <property type="project" value="UniProtKB-UniRule"/>
</dbReference>
<protein>
    <recommendedName>
        <fullName evidence="14">Zinc metalloprotease</fullName>
    </recommendedName>
</protein>
<dbReference type="Proteomes" id="UP000001844">
    <property type="component" value="Chromosome"/>
</dbReference>
<evidence type="ECO:0000256" key="10">
    <source>
        <dbReference type="ARBA" id="ARBA00022989"/>
    </source>
</evidence>
<keyword evidence="8 14" id="KW-0378">Hydrolase</keyword>
<dbReference type="Pfam" id="PF02163">
    <property type="entry name" value="Peptidase_M50"/>
    <property type="match status" value="1"/>
</dbReference>
<dbReference type="eggNOG" id="COG0517">
    <property type="taxonomic scope" value="Bacteria"/>
</dbReference>
<dbReference type="GO" id="GO:0005886">
    <property type="term" value="C:plasma membrane"/>
    <property type="evidence" value="ECO:0007669"/>
    <property type="project" value="UniProtKB-SubCell"/>
</dbReference>
<dbReference type="PROSITE" id="PS51371">
    <property type="entry name" value="CBS"/>
    <property type="match status" value="1"/>
</dbReference>
<feature type="transmembrane region" description="Helical" evidence="14">
    <location>
        <begin position="234"/>
        <end position="253"/>
    </location>
</feature>
<keyword evidence="3 14" id="KW-1003">Cell membrane</keyword>
<evidence type="ECO:0000313" key="19">
    <source>
        <dbReference type="EMBL" id="ADE15063.1"/>
    </source>
</evidence>
<keyword evidence="5 14" id="KW-0812">Transmembrane</keyword>
<evidence type="ECO:0000256" key="1">
    <source>
        <dbReference type="ARBA" id="ARBA00004651"/>
    </source>
</evidence>
<dbReference type="Pfam" id="PF00571">
    <property type="entry name" value="CBS"/>
    <property type="match status" value="2"/>
</dbReference>
<feature type="domain" description="CBS" evidence="18">
    <location>
        <begin position="334"/>
        <end position="395"/>
    </location>
</feature>
<dbReference type="AlphaFoldDB" id="D5C3U1"/>
<feature type="binding site" evidence="16">
    <location>
        <position position="71"/>
    </location>
    <ligand>
        <name>Zn(2+)</name>
        <dbReference type="ChEBI" id="CHEBI:29105"/>
        <note>catalytic</note>
    </ligand>
</feature>
<keyword evidence="11 14" id="KW-0482">Metalloprotease</keyword>
<dbReference type="SMART" id="SM00116">
    <property type="entry name" value="CBS"/>
    <property type="match status" value="2"/>
</dbReference>
<accession>D5C3U1</accession>
<feature type="transmembrane region" description="Helical" evidence="14">
    <location>
        <begin position="47"/>
        <end position="66"/>
    </location>
</feature>
<dbReference type="GO" id="GO:0008237">
    <property type="term" value="F:metallopeptidase activity"/>
    <property type="evidence" value="ECO:0007669"/>
    <property type="project" value="UniProtKB-UniRule"/>
</dbReference>
<name>D5C3U1_NITHN</name>
<keyword evidence="6 14" id="KW-0479">Metal-binding</keyword>
<feature type="binding site" evidence="16">
    <location>
        <position position="178"/>
    </location>
    <ligand>
        <name>Zn(2+)</name>
        <dbReference type="ChEBI" id="CHEBI:29105"/>
        <note>catalytic</note>
    </ligand>
</feature>
<evidence type="ECO:0000256" key="14">
    <source>
        <dbReference type="PIRNR" id="PIRNR006404"/>
    </source>
</evidence>
<feature type="transmembrane region" description="Helical" evidence="14">
    <location>
        <begin position="155"/>
        <end position="177"/>
    </location>
</feature>
<dbReference type="InterPro" id="IPR000644">
    <property type="entry name" value="CBS_dom"/>
</dbReference>
<evidence type="ECO:0000259" key="18">
    <source>
        <dbReference type="PROSITE" id="PS51371"/>
    </source>
</evidence>
<evidence type="ECO:0000256" key="11">
    <source>
        <dbReference type="ARBA" id="ARBA00023049"/>
    </source>
</evidence>
<evidence type="ECO:0000256" key="3">
    <source>
        <dbReference type="ARBA" id="ARBA00022475"/>
    </source>
</evidence>
<dbReference type="PIRSF" id="PIRSF006404">
    <property type="entry name" value="UCP006404_Pept_M50_CBS"/>
    <property type="match status" value="1"/>
</dbReference>
<evidence type="ECO:0000256" key="5">
    <source>
        <dbReference type="ARBA" id="ARBA00022692"/>
    </source>
</evidence>
<evidence type="ECO:0000256" key="6">
    <source>
        <dbReference type="ARBA" id="ARBA00022723"/>
    </source>
</evidence>
<feature type="active site" evidence="15">
    <location>
        <position position="68"/>
    </location>
</feature>
<dbReference type="CDD" id="cd06164">
    <property type="entry name" value="S2P-M50_SpoIVFB_CBS"/>
    <property type="match status" value="1"/>
</dbReference>
<organism evidence="19 20">
    <name type="scientific">Nitrosococcus halophilus (strain Nc4)</name>
    <dbReference type="NCBI Taxonomy" id="472759"/>
    <lineage>
        <taxon>Bacteria</taxon>
        <taxon>Pseudomonadati</taxon>
        <taxon>Pseudomonadota</taxon>
        <taxon>Gammaproteobacteria</taxon>
        <taxon>Chromatiales</taxon>
        <taxon>Chromatiaceae</taxon>
        <taxon>Nitrosococcus</taxon>
    </lineage>
</organism>
<evidence type="ECO:0000256" key="4">
    <source>
        <dbReference type="ARBA" id="ARBA00022670"/>
    </source>
</evidence>
<comment type="subcellular location">
    <subcellularLocation>
        <location evidence="1 14">Cell membrane</location>
        <topology evidence="1 14">Multi-pass membrane protein</topology>
    </subcellularLocation>
</comment>
<dbReference type="eggNOG" id="COG1994">
    <property type="taxonomic scope" value="Bacteria"/>
</dbReference>
<keyword evidence="20" id="KW-1185">Reference proteome</keyword>
<evidence type="ECO:0000256" key="13">
    <source>
        <dbReference type="ARBA" id="ARBA00023136"/>
    </source>
</evidence>